<sequence>MSSENKTPFITMNETRNNNNITTAANNNNNNNNNNNDKPINPRSRIFRPCLTCRRRKISCDKTRPKCKRCAQTGYQCEGYGEERHFVYVIPTRSATPSDSSDSSQPSNRSNSISNKDSHNSKKVTLRSSRQLPPDHLQQQIWKPQTAQLRPPRLSRMMTLNSSDVNRLQMVSYFIDRYMPDRMAQRTENITAMTWLMGLPNLLGKWKILDMSLSALSLAYIGDMHGNKQTSRQGEHFYNQALQHMRGQLARNQIDEGMLAACICMSIYEIFHTSEGGTSGWMFHVKGACRLLELRGPPSPSSPLDMNLFRRIRAVALWDSYASGKTSFLAKPEWRGLSDTPYDLLLDILVRLTGLLSKAEHIDSMAASGLEAGATAAAQKLMWKCHALRDDLVTWYADFQTKETGPLFYLEPEEQHPYLDPDSDLNDIFPDSVTFQTPYIAQLLLLYWYGEVVVHSAMSTAHRHLWGPSPSTETPSPASSSSPSTTSSVTTERLTEARQQMTMLEGETLANIETIGEYFAAKICQAMAGIGRNSLRGYGFQIGMVPLWSAQQYYLNRSSRKYMWCRTVLMNFGRKGFVVGQSLGALAYRQYPGRYVGNNTSSSIEELIS</sequence>
<dbReference type="GO" id="GO:0003677">
    <property type="term" value="F:DNA binding"/>
    <property type="evidence" value="ECO:0007669"/>
    <property type="project" value="UniProtKB-KW"/>
</dbReference>
<dbReference type="EMBL" id="JPOX01000064">
    <property type="protein sequence ID" value="KFX41284.1"/>
    <property type="molecule type" value="Genomic_DNA"/>
</dbReference>
<dbReference type="InterPro" id="IPR001138">
    <property type="entry name" value="Zn2Cys6_DnaBD"/>
</dbReference>
<evidence type="ECO:0000256" key="5">
    <source>
        <dbReference type="SAM" id="MobiDB-lite"/>
    </source>
</evidence>
<evidence type="ECO:0000256" key="1">
    <source>
        <dbReference type="ARBA" id="ARBA00023015"/>
    </source>
</evidence>
<dbReference type="GO" id="GO:0008270">
    <property type="term" value="F:zinc ion binding"/>
    <property type="evidence" value="ECO:0007669"/>
    <property type="project" value="InterPro"/>
</dbReference>
<dbReference type="Pfam" id="PF00172">
    <property type="entry name" value="Zn_clus"/>
    <property type="match status" value="1"/>
</dbReference>
<gene>
    <name evidence="7" type="ORF">GQ26_0640120</name>
</gene>
<dbReference type="CDD" id="cd00067">
    <property type="entry name" value="GAL4"/>
    <property type="match status" value="1"/>
</dbReference>
<feature type="region of interest" description="Disordered" evidence="5">
    <location>
        <begin position="1"/>
        <end position="44"/>
    </location>
</feature>
<feature type="region of interest" description="Disordered" evidence="5">
    <location>
        <begin position="467"/>
        <end position="493"/>
    </location>
</feature>
<comment type="caution">
    <text evidence="7">The sequence shown here is derived from an EMBL/GenBank/DDBJ whole genome shotgun (WGS) entry which is preliminary data.</text>
</comment>
<dbReference type="InterPro" id="IPR021858">
    <property type="entry name" value="Fun_TF"/>
</dbReference>
<feature type="compositionally biased region" description="Low complexity" evidence="5">
    <location>
        <begin position="93"/>
        <end position="114"/>
    </location>
</feature>
<feature type="compositionally biased region" description="Low complexity" evidence="5">
    <location>
        <begin position="17"/>
        <end position="36"/>
    </location>
</feature>
<keyword evidence="2" id="KW-0238">DNA-binding</keyword>
<proteinExistence type="predicted"/>
<dbReference type="PROSITE" id="PS50048">
    <property type="entry name" value="ZN2_CY6_FUNGAL_2"/>
    <property type="match status" value="1"/>
</dbReference>
<feature type="compositionally biased region" description="Polar residues" evidence="5">
    <location>
        <begin position="126"/>
        <end position="147"/>
    </location>
</feature>
<dbReference type="SUPFAM" id="SSF57701">
    <property type="entry name" value="Zn2/Cys6 DNA-binding domain"/>
    <property type="match status" value="1"/>
</dbReference>
<protein>
    <submittedName>
        <fullName evidence="7">Transcriptional regulatory protein moc3</fullName>
    </submittedName>
</protein>
<dbReference type="Pfam" id="PF11951">
    <property type="entry name" value="Fungal_trans_2"/>
    <property type="match status" value="1"/>
</dbReference>
<dbReference type="GO" id="GO:0000981">
    <property type="term" value="F:DNA-binding transcription factor activity, RNA polymerase II-specific"/>
    <property type="evidence" value="ECO:0007669"/>
    <property type="project" value="InterPro"/>
</dbReference>
<feature type="domain" description="Zn(2)-C6 fungal-type" evidence="6">
    <location>
        <begin position="49"/>
        <end position="77"/>
    </location>
</feature>
<dbReference type="Gene3D" id="4.10.240.10">
    <property type="entry name" value="Zn(2)-C6 fungal-type DNA-binding domain"/>
    <property type="match status" value="1"/>
</dbReference>
<dbReference type="AlphaFoldDB" id="A0A093UUA1"/>
<reference key="1">
    <citation type="journal article" date="2014" name="PLoS Genet.">
        <title>Signature Gene Expression Reveals Novel Clues to the Molecular Mechanisms of Dimorphic Transition in Penicillium marneffei.</title>
        <authorList>
            <person name="Yang E."/>
            <person name="Wang G."/>
            <person name="Cai J."/>
            <person name="Woo P.C."/>
            <person name="Lau S.K."/>
            <person name="Yuen K.-Y."/>
            <person name="Chow W.-N."/>
            <person name="Lin X."/>
        </authorList>
    </citation>
    <scope>NUCLEOTIDE SEQUENCE [LARGE SCALE GENOMIC DNA]</scope>
    <source>
        <strain>PM1</strain>
    </source>
</reference>
<feature type="compositionally biased region" description="Low complexity" evidence="5">
    <location>
        <begin position="468"/>
        <end position="491"/>
    </location>
</feature>
<feature type="compositionally biased region" description="Polar residues" evidence="5">
    <location>
        <begin position="1"/>
        <end position="16"/>
    </location>
</feature>
<evidence type="ECO:0000256" key="3">
    <source>
        <dbReference type="ARBA" id="ARBA00023163"/>
    </source>
</evidence>
<evidence type="ECO:0000313" key="7">
    <source>
        <dbReference type="EMBL" id="KFX41284.1"/>
    </source>
</evidence>
<dbReference type="InterPro" id="IPR036864">
    <property type="entry name" value="Zn2-C6_fun-type_DNA-bd_sf"/>
</dbReference>
<keyword evidence="3" id="KW-0804">Transcription</keyword>
<accession>A0A093UUA1</accession>
<dbReference type="SMART" id="SM00066">
    <property type="entry name" value="GAL4"/>
    <property type="match status" value="1"/>
</dbReference>
<organism evidence="7">
    <name type="scientific">Talaromyces marneffei PM1</name>
    <dbReference type="NCBI Taxonomy" id="1077442"/>
    <lineage>
        <taxon>Eukaryota</taxon>
        <taxon>Fungi</taxon>
        <taxon>Dikarya</taxon>
        <taxon>Ascomycota</taxon>
        <taxon>Pezizomycotina</taxon>
        <taxon>Eurotiomycetes</taxon>
        <taxon>Eurotiomycetidae</taxon>
        <taxon>Eurotiales</taxon>
        <taxon>Trichocomaceae</taxon>
        <taxon>Talaromyces</taxon>
        <taxon>Talaromyces sect. Talaromyces</taxon>
    </lineage>
</organism>
<keyword evidence="4" id="KW-0539">Nucleus</keyword>
<dbReference type="InterPro" id="IPR053178">
    <property type="entry name" value="Osmoadaptation_assoc"/>
</dbReference>
<feature type="region of interest" description="Disordered" evidence="5">
    <location>
        <begin position="93"/>
        <end position="147"/>
    </location>
</feature>
<evidence type="ECO:0000256" key="2">
    <source>
        <dbReference type="ARBA" id="ARBA00023125"/>
    </source>
</evidence>
<reference evidence="7" key="2">
    <citation type="journal article" date="2014" name="PLoS Genet.">
        <title>Signature gene expression reveals novel clues to the molecular mechanisms of dimorphic transition in Penicillium marneffei.</title>
        <authorList>
            <person name="Yang E."/>
            <person name="Wang G."/>
            <person name="Cai J."/>
            <person name="Woo P.C."/>
            <person name="Lau S.K."/>
            <person name="Yuen K.-Y."/>
            <person name="Chow W.-N."/>
            <person name="Lin X."/>
        </authorList>
    </citation>
    <scope>NUCLEOTIDE SEQUENCE</scope>
    <source>
        <strain evidence="7">PM1</strain>
    </source>
</reference>
<evidence type="ECO:0000256" key="4">
    <source>
        <dbReference type="ARBA" id="ARBA00023242"/>
    </source>
</evidence>
<name>A0A093UUA1_TALMA</name>
<dbReference type="HOGENOM" id="CLU_508153_0_0_1"/>
<evidence type="ECO:0000259" key="6">
    <source>
        <dbReference type="PROSITE" id="PS50048"/>
    </source>
</evidence>
<dbReference type="PANTHER" id="PTHR38111">
    <property type="entry name" value="ZN(2)-C6 FUNGAL-TYPE DOMAIN-CONTAINING PROTEIN-RELATED"/>
    <property type="match status" value="1"/>
</dbReference>
<dbReference type="PANTHER" id="PTHR38111:SF11">
    <property type="entry name" value="TRANSCRIPTION FACTOR DOMAIN-CONTAINING PROTEIN-RELATED"/>
    <property type="match status" value="1"/>
</dbReference>
<dbReference type="PROSITE" id="PS00463">
    <property type="entry name" value="ZN2_CY6_FUNGAL_1"/>
    <property type="match status" value="1"/>
</dbReference>
<keyword evidence="1" id="KW-0805">Transcription regulation</keyword>